<dbReference type="RefSeq" id="WP_168631638.1">
    <property type="nucleotide sequence ID" value="NZ_BONL01000017.1"/>
</dbReference>
<keyword evidence="4" id="KW-1185">Reference proteome</keyword>
<protein>
    <submittedName>
        <fullName evidence="3">Uncharacterized protein</fullName>
    </submittedName>
</protein>
<name>A0A7X6KYU2_9CELL</name>
<feature type="region of interest" description="Disordered" evidence="1">
    <location>
        <begin position="101"/>
        <end position="147"/>
    </location>
</feature>
<evidence type="ECO:0000313" key="3">
    <source>
        <dbReference type="EMBL" id="NKY24514.1"/>
    </source>
</evidence>
<feature type="compositionally biased region" description="Low complexity" evidence="1">
    <location>
        <begin position="123"/>
        <end position="135"/>
    </location>
</feature>
<feature type="compositionally biased region" description="Pro residues" evidence="1">
    <location>
        <begin position="136"/>
        <end position="147"/>
    </location>
</feature>
<keyword evidence="2" id="KW-0812">Transmembrane</keyword>
<evidence type="ECO:0000313" key="4">
    <source>
        <dbReference type="Proteomes" id="UP000581206"/>
    </source>
</evidence>
<dbReference type="AlphaFoldDB" id="A0A7X6KYU2"/>
<feature type="compositionally biased region" description="Acidic residues" evidence="1">
    <location>
        <begin position="39"/>
        <end position="59"/>
    </location>
</feature>
<proteinExistence type="predicted"/>
<feature type="region of interest" description="Disordered" evidence="1">
    <location>
        <begin position="1"/>
        <end position="89"/>
    </location>
</feature>
<feature type="transmembrane region" description="Helical" evidence="2">
    <location>
        <begin position="180"/>
        <end position="202"/>
    </location>
</feature>
<comment type="caution">
    <text evidence="3">The sequence shown here is derived from an EMBL/GenBank/DDBJ whole genome shotgun (WGS) entry which is preliminary data.</text>
</comment>
<keyword evidence="2" id="KW-1133">Transmembrane helix</keyword>
<accession>A0A7X6KYU2</accession>
<evidence type="ECO:0000256" key="2">
    <source>
        <dbReference type="SAM" id="Phobius"/>
    </source>
</evidence>
<sequence>MSERTPEQGSGNEQIDPTEAIETTEQDRTEVIEAAGETEAIEAVDAAETEVLDETEVADETAVIETEASDGPEQPTPAEPETAVLGTPPATAAMPTAAFAAAEPHPQPRPDPAASTGPAPSWSGTPAPAAGWSAPAPTPVPAPAPPRGPRSGTVIWGLIVVAVGAGILAAAAGLRIDFQLAFIALLAVAGVGLLVSSLIGAVRRRDRSAS</sequence>
<dbReference type="Proteomes" id="UP000581206">
    <property type="component" value="Unassembled WGS sequence"/>
</dbReference>
<gene>
    <name evidence="3" type="ORF">HGA03_17790</name>
</gene>
<keyword evidence="2" id="KW-0472">Membrane</keyword>
<dbReference type="EMBL" id="JAAXOX010000017">
    <property type="protein sequence ID" value="NKY24514.1"/>
    <property type="molecule type" value="Genomic_DNA"/>
</dbReference>
<organism evidence="3 4">
    <name type="scientific">Cellulomonas denverensis</name>
    <dbReference type="NCBI Taxonomy" id="264297"/>
    <lineage>
        <taxon>Bacteria</taxon>
        <taxon>Bacillati</taxon>
        <taxon>Actinomycetota</taxon>
        <taxon>Actinomycetes</taxon>
        <taxon>Micrococcales</taxon>
        <taxon>Cellulomonadaceae</taxon>
        <taxon>Cellulomonas</taxon>
    </lineage>
</organism>
<feature type="compositionally biased region" description="Low complexity" evidence="1">
    <location>
        <begin position="79"/>
        <end position="89"/>
    </location>
</feature>
<feature type="transmembrane region" description="Helical" evidence="2">
    <location>
        <begin position="154"/>
        <end position="174"/>
    </location>
</feature>
<evidence type="ECO:0000256" key="1">
    <source>
        <dbReference type="SAM" id="MobiDB-lite"/>
    </source>
</evidence>
<reference evidence="3 4" key="1">
    <citation type="submission" date="2020-04" db="EMBL/GenBank/DDBJ databases">
        <title>MicrobeNet Type strains.</title>
        <authorList>
            <person name="Nicholson A.C."/>
        </authorList>
    </citation>
    <scope>NUCLEOTIDE SEQUENCE [LARGE SCALE GENOMIC DNA]</scope>
    <source>
        <strain evidence="3 4">ATCC BAA-788</strain>
    </source>
</reference>